<name>A5YT19_9EURY</name>
<feature type="domain" description="HotDog ACOT-type" evidence="3">
    <location>
        <begin position="7"/>
        <end position="119"/>
    </location>
</feature>
<dbReference type="GO" id="GO:0052816">
    <property type="term" value="F:long-chain fatty acyl-CoA hydrolase activity"/>
    <property type="evidence" value="ECO:0007669"/>
    <property type="project" value="TreeGrafter"/>
</dbReference>
<feature type="region of interest" description="Disordered" evidence="2">
    <location>
        <begin position="1"/>
        <end position="26"/>
    </location>
</feature>
<dbReference type="SUPFAM" id="SSF54637">
    <property type="entry name" value="Thioesterase/thiol ester dehydrase-isomerase"/>
    <property type="match status" value="1"/>
</dbReference>
<evidence type="ECO:0000256" key="1">
    <source>
        <dbReference type="ARBA" id="ARBA00022801"/>
    </source>
</evidence>
<dbReference type="GO" id="GO:0005829">
    <property type="term" value="C:cytosol"/>
    <property type="evidence" value="ECO:0007669"/>
    <property type="project" value="TreeGrafter"/>
</dbReference>
<dbReference type="PANTHER" id="PTHR11049">
    <property type="entry name" value="ACYL COENZYME A THIOESTER HYDROLASE"/>
    <property type="match status" value="1"/>
</dbReference>
<organism evidence="4">
    <name type="scientific">uncultured haloarchaeon</name>
    <dbReference type="NCBI Taxonomy" id="160804"/>
    <lineage>
        <taxon>Archaea</taxon>
        <taxon>Methanobacteriati</taxon>
        <taxon>Methanobacteriota</taxon>
        <taxon>Stenosarchaea group</taxon>
        <taxon>Halobacteria</taxon>
        <taxon>Halobacteriales</taxon>
        <taxon>Halobacteriaceae</taxon>
        <taxon>environmental samples</taxon>
    </lineage>
</organism>
<dbReference type="EMBL" id="EF584000">
    <property type="protein sequence ID" value="ABQ76126.1"/>
    <property type="molecule type" value="Genomic_DNA"/>
</dbReference>
<dbReference type="InterPro" id="IPR029069">
    <property type="entry name" value="HotDog_dom_sf"/>
</dbReference>
<evidence type="ECO:0000313" key="4">
    <source>
        <dbReference type="EMBL" id="ABQ76126.1"/>
    </source>
</evidence>
<dbReference type="GO" id="GO:0009062">
    <property type="term" value="P:fatty acid catabolic process"/>
    <property type="evidence" value="ECO:0007669"/>
    <property type="project" value="TreeGrafter"/>
</dbReference>
<dbReference type="PANTHER" id="PTHR11049:SF24">
    <property type="entry name" value="CYTOSOLIC ACYL COENZYME A THIOESTER HYDROLASE"/>
    <property type="match status" value="1"/>
</dbReference>
<dbReference type="Gene3D" id="3.10.129.10">
    <property type="entry name" value="Hotdog Thioesterase"/>
    <property type="match status" value="1"/>
</dbReference>
<dbReference type="GO" id="GO:0006637">
    <property type="term" value="P:acyl-CoA metabolic process"/>
    <property type="evidence" value="ECO:0007669"/>
    <property type="project" value="TreeGrafter"/>
</dbReference>
<keyword evidence="1 4" id="KW-0378">Hydrolase</keyword>
<reference evidence="4" key="1">
    <citation type="journal article" date="2007" name="ISME J.">
        <title>Genomic plasticity in prokaryotes: the case of the square haloarchaeon.</title>
        <authorList>
            <person name="Cuadros-Orellana S."/>
            <person name="Martin-Cuadrado A.B."/>
            <person name="Legault B."/>
            <person name="D'Auria G."/>
            <person name="Zhaxybayeva O."/>
            <person name="Papke R.T."/>
            <person name="Rodriguez-Valera F."/>
        </authorList>
    </citation>
    <scope>NUCLEOTIDE SEQUENCE</scope>
</reference>
<evidence type="ECO:0000256" key="2">
    <source>
        <dbReference type="SAM" id="MobiDB-lite"/>
    </source>
</evidence>
<accession>A5YT19</accession>
<dbReference type="InterPro" id="IPR033120">
    <property type="entry name" value="HOTDOG_ACOT"/>
</dbReference>
<dbReference type="PROSITE" id="PS51770">
    <property type="entry name" value="HOTDOG_ACOT"/>
    <property type="match status" value="1"/>
</dbReference>
<evidence type="ECO:0000259" key="3">
    <source>
        <dbReference type="PROSITE" id="PS51770"/>
    </source>
</evidence>
<dbReference type="InterPro" id="IPR006683">
    <property type="entry name" value="Thioestr_dom"/>
</dbReference>
<proteinExistence type="predicted"/>
<dbReference type="InterPro" id="IPR040170">
    <property type="entry name" value="Cytosol_ACT"/>
</dbReference>
<sequence>MVMTSLKESVVNRRERIQPPQTNNYGNAHGGELVKIMDEVAAISAMRVAESPCVTARISEVNFHTPVQEGDVVGVEAFVYQTGETSLDVYTRVEREDPVKGVREEATTARFTTVAVDEDGNPVSTEDVYVETSVGEGKCGVARRDKGS</sequence>
<dbReference type="Pfam" id="PF03061">
    <property type="entry name" value="4HBT"/>
    <property type="match status" value="1"/>
</dbReference>
<dbReference type="CDD" id="cd03442">
    <property type="entry name" value="BFIT_BACH"/>
    <property type="match status" value="1"/>
</dbReference>
<dbReference type="AlphaFoldDB" id="A5YT19"/>
<protein>
    <submittedName>
        <fullName evidence="4">Acyl-CoA thioester hydrolase</fullName>
    </submittedName>
</protein>